<dbReference type="NCBIfam" id="NF004226">
    <property type="entry name" value="PRK05673.1"/>
    <property type="match status" value="1"/>
</dbReference>
<dbReference type="GO" id="GO:0003887">
    <property type="term" value="F:DNA-directed DNA polymerase activity"/>
    <property type="evidence" value="ECO:0007669"/>
    <property type="project" value="UniProtKB-KW"/>
</dbReference>
<name>A0A1T4Y2G0_9BACT</name>
<feature type="domain" description="Polymerase/histidinol phosphatase N-terminal" evidence="8">
    <location>
        <begin position="41"/>
        <end position="108"/>
    </location>
</feature>
<evidence type="ECO:0000313" key="10">
    <source>
        <dbReference type="Proteomes" id="UP000190027"/>
    </source>
</evidence>
<dbReference type="InterPro" id="IPR040982">
    <property type="entry name" value="DNA_pol3_finger"/>
</dbReference>
<dbReference type="InterPro" id="IPR003141">
    <property type="entry name" value="Pol/His_phosphatase_N"/>
</dbReference>
<evidence type="ECO:0000256" key="7">
    <source>
        <dbReference type="ARBA" id="ARBA00049244"/>
    </source>
</evidence>
<protein>
    <recommendedName>
        <fullName evidence="2">DNA polymerase III subunit alpha</fullName>
        <ecNumber evidence="1">2.7.7.7</ecNumber>
    </recommendedName>
</protein>
<dbReference type="InterPro" id="IPR004805">
    <property type="entry name" value="DnaE2/DnaE/PolC"/>
</dbReference>
<dbReference type="CDD" id="cd04485">
    <property type="entry name" value="DnaE_OBF"/>
    <property type="match status" value="1"/>
</dbReference>
<dbReference type="Pfam" id="PF17657">
    <property type="entry name" value="DNA_pol3_finger"/>
    <property type="match status" value="1"/>
</dbReference>
<dbReference type="PANTHER" id="PTHR32294">
    <property type="entry name" value="DNA POLYMERASE III SUBUNIT ALPHA"/>
    <property type="match status" value="1"/>
</dbReference>
<keyword evidence="4" id="KW-0548">Nucleotidyltransferase</keyword>
<evidence type="ECO:0000256" key="2">
    <source>
        <dbReference type="ARBA" id="ARBA00019114"/>
    </source>
</evidence>
<dbReference type="EMBL" id="FUYC01000024">
    <property type="protein sequence ID" value="SKA95982.1"/>
    <property type="molecule type" value="Genomic_DNA"/>
</dbReference>
<dbReference type="CDD" id="cd12113">
    <property type="entry name" value="PHP_PolIIIA_DnaE3"/>
    <property type="match status" value="1"/>
</dbReference>
<reference evidence="9 10" key="1">
    <citation type="submission" date="2017-02" db="EMBL/GenBank/DDBJ databases">
        <authorList>
            <person name="Peterson S.W."/>
        </authorList>
    </citation>
    <scope>NUCLEOTIDE SEQUENCE [LARGE SCALE GENOMIC DNA]</scope>
    <source>
        <strain evidence="9 10">DSM 16080</strain>
    </source>
</reference>
<evidence type="ECO:0000256" key="3">
    <source>
        <dbReference type="ARBA" id="ARBA00022679"/>
    </source>
</evidence>
<proteinExistence type="predicted"/>
<evidence type="ECO:0000256" key="4">
    <source>
        <dbReference type="ARBA" id="ARBA00022695"/>
    </source>
</evidence>
<keyword evidence="3" id="KW-0808">Transferase</keyword>
<dbReference type="Gene3D" id="3.20.20.140">
    <property type="entry name" value="Metal-dependent hydrolases"/>
    <property type="match status" value="1"/>
</dbReference>
<dbReference type="PANTHER" id="PTHR32294:SF0">
    <property type="entry name" value="DNA POLYMERASE III SUBUNIT ALPHA"/>
    <property type="match status" value="1"/>
</dbReference>
<keyword evidence="6" id="KW-0239">DNA-directed DNA polymerase</keyword>
<dbReference type="NCBIfam" id="TIGR00594">
    <property type="entry name" value="polc"/>
    <property type="match status" value="1"/>
</dbReference>
<accession>A0A1T4Y2G0</accession>
<dbReference type="GO" id="GO:0008408">
    <property type="term" value="F:3'-5' exonuclease activity"/>
    <property type="evidence" value="ECO:0007669"/>
    <property type="project" value="InterPro"/>
</dbReference>
<organism evidence="9 10">
    <name type="scientific">Paucidesulfovibrio gracilis DSM 16080</name>
    <dbReference type="NCBI Taxonomy" id="1121449"/>
    <lineage>
        <taxon>Bacteria</taxon>
        <taxon>Pseudomonadati</taxon>
        <taxon>Thermodesulfobacteriota</taxon>
        <taxon>Desulfovibrionia</taxon>
        <taxon>Desulfovibrionales</taxon>
        <taxon>Desulfovibrionaceae</taxon>
        <taxon>Paucidesulfovibrio</taxon>
    </lineage>
</organism>
<comment type="catalytic activity">
    <reaction evidence="7">
        <text>DNA(n) + a 2'-deoxyribonucleoside 5'-triphosphate = DNA(n+1) + diphosphate</text>
        <dbReference type="Rhea" id="RHEA:22508"/>
        <dbReference type="Rhea" id="RHEA-COMP:17339"/>
        <dbReference type="Rhea" id="RHEA-COMP:17340"/>
        <dbReference type="ChEBI" id="CHEBI:33019"/>
        <dbReference type="ChEBI" id="CHEBI:61560"/>
        <dbReference type="ChEBI" id="CHEBI:173112"/>
        <dbReference type="EC" id="2.7.7.7"/>
    </reaction>
</comment>
<dbReference type="SUPFAM" id="SSF89550">
    <property type="entry name" value="PHP domain-like"/>
    <property type="match status" value="1"/>
</dbReference>
<dbReference type="Gene3D" id="1.10.150.870">
    <property type="match status" value="1"/>
</dbReference>
<dbReference type="InterPro" id="IPR029460">
    <property type="entry name" value="DNAPol_HHH"/>
</dbReference>
<gene>
    <name evidence="9" type="ORF">SAMN02745704_02679</name>
</gene>
<dbReference type="Pfam" id="PF07733">
    <property type="entry name" value="DNA_pol3_alpha"/>
    <property type="match status" value="1"/>
</dbReference>
<evidence type="ECO:0000259" key="8">
    <source>
        <dbReference type="SMART" id="SM00481"/>
    </source>
</evidence>
<dbReference type="GO" id="GO:0006260">
    <property type="term" value="P:DNA replication"/>
    <property type="evidence" value="ECO:0007669"/>
    <property type="project" value="UniProtKB-KW"/>
</dbReference>
<dbReference type="AlphaFoldDB" id="A0A1T4Y2G0"/>
<dbReference type="Pfam" id="PF02811">
    <property type="entry name" value="PHP"/>
    <property type="match status" value="1"/>
</dbReference>
<dbReference type="InterPro" id="IPR011708">
    <property type="entry name" value="DNA_pol3_alpha_NTPase_dom"/>
</dbReference>
<evidence type="ECO:0000256" key="1">
    <source>
        <dbReference type="ARBA" id="ARBA00012417"/>
    </source>
</evidence>
<dbReference type="NCBIfam" id="NF005298">
    <property type="entry name" value="PRK06826.1"/>
    <property type="match status" value="1"/>
</dbReference>
<dbReference type="STRING" id="1121449.SAMN02745704_02679"/>
<evidence type="ECO:0000256" key="5">
    <source>
        <dbReference type="ARBA" id="ARBA00022705"/>
    </source>
</evidence>
<dbReference type="Proteomes" id="UP000190027">
    <property type="component" value="Unassembled WGS sequence"/>
</dbReference>
<dbReference type="Gene3D" id="1.10.10.1600">
    <property type="entry name" value="Bacterial DNA polymerase III alpha subunit, thumb domain"/>
    <property type="match status" value="1"/>
</dbReference>
<dbReference type="InterPro" id="IPR041931">
    <property type="entry name" value="DNA_pol3_alpha_thumb_dom"/>
</dbReference>
<keyword evidence="10" id="KW-1185">Reference proteome</keyword>
<dbReference type="Pfam" id="PF14579">
    <property type="entry name" value="HHH_6"/>
    <property type="match status" value="1"/>
</dbReference>
<dbReference type="EC" id="2.7.7.7" evidence="1"/>
<evidence type="ECO:0000256" key="6">
    <source>
        <dbReference type="ARBA" id="ARBA00022932"/>
    </source>
</evidence>
<evidence type="ECO:0000313" key="9">
    <source>
        <dbReference type="EMBL" id="SKA95982.1"/>
    </source>
</evidence>
<dbReference type="SMART" id="SM00481">
    <property type="entry name" value="POLIIIAc"/>
    <property type="match status" value="1"/>
</dbReference>
<keyword evidence="5" id="KW-0235">DNA replication</keyword>
<sequence>MALASGGYEFYDKFRFPQRPATLVSILGQLRYEDSIMPEFIHLHVHTEYSLLDGAIRLKDLFQRAKDLGMPAVSITDHGNMYGAVTFYSEAKAMGLKPIIGCEVYVAPGSLHEKNAQNSGAYHLLLLAKNLRGYKNLIQLVSTSWVDGFYYKPRVDKELLRQHSDGLVATSACLGGEVCQALLKQGQEAGEAVAREYADIFPGEFYLEVQANGMAEQNKANRMLIKAAENTGLPLVATNDCHYLTQDDAEAHDLLLCIQTQATIHDEKRMRMGTDQLYFKTPEEMEAAFSHVPEAIANTQRIAEKCNLEIELGNYSFPVYELPEGVSIDEEFERMTREGLKRRLRDAAYEVDEKRYWDRLEYELGVIREMGFPAYFLIVQDFINWAKDNKIPVGPGRGSAAGSIVAWALRITNLDPLPYDLLFERFLNVERVSMPDIDVDFCERRRLEVVKYCSEKYGPDHVAQITTFGTMKAKAAIRDVARAMGMTFAEGDRIAKLIPDEMKMTISKAMEMEPELQKLADTEPQIAKLLDISKRLEGLCRHASTHAAGVVISDKPMTEYLPIYKGKKEELVTQYDMKRVEKVGLIKFDFLGLRTMTVVEDCLDIIREQGKQAPDLDTMALDDPKTYDIFCKGDTDGVFQVESSGMRKYLRMLKPSCFEDIIAMLALYRPGPLNSGMVDEFIKRKHGEIEVSYPHPSLEDTLKPTYGVMVYQEQVMATAMVIARYSLGEGDLLRRAMGKKIEAEMAKQRKRFLEGARENEIPDKTANEIFDLMEKFAAYGFNKSHSAAYALISYYTAYLKAHFPVEFMAALISSELSNADKVYAYINACRDLDIEVLPPDVQTSRRRFSVQNDKIVFGMGGVKNVGDEAVNEIVREREANGPYKDFVDFCTRVNLKRVSKRVIEYLIKSGAMDCFGGSRAGLFAAKDKAVSMGQKKAKDKASGMLNMLDMLGGGSDAEETEACFHLEELDLPEWEDGEKQRFEKEALGFYLTSHPLLPYRPELLRMRLASLEDCCDLADGSMVKTALIVPARKEYITKRGDKMAFCTVEDLSGVGELTMLPNVYALAKPLLEQDLPLYVEAKVDKRSAPGEEEGPKQAKLLAEKVELLGEVTARSDAAVLIDVQECVCDEQRLGQLRSILEDHKGPAPVLLRLNMEECLCTMELGNGWRVRPDARFWKQIDAWREDVV</sequence>
<dbReference type="InterPro" id="IPR004013">
    <property type="entry name" value="PHP_dom"/>
</dbReference>
<dbReference type="InterPro" id="IPR016195">
    <property type="entry name" value="Pol/histidinol_Pase-like"/>
</dbReference>